<gene>
    <name evidence="2" type="ORF">HL657_08405</name>
</gene>
<dbReference type="InterPro" id="IPR019480">
    <property type="entry name" value="Dihydroorotate_DH_Fe-S-bd"/>
</dbReference>
<dbReference type="NCBIfam" id="NF004862">
    <property type="entry name" value="PRK06222.1"/>
    <property type="match status" value="1"/>
</dbReference>
<dbReference type="RefSeq" id="WP_317296369.1">
    <property type="nucleotide sequence ID" value="NZ_JABFFQ010000005.1"/>
</dbReference>
<sequence length="286" mass="31255">MNRLYTIELATKLADRVYEYWIRAPQVAQHARAGQFLIVRLHEAGERIPLTISAVRGDTVRVIFMTVGKTTEELATLGAGDSISDVVGPLGKPSEIENYGTCCVIGGGVGIASTPLIAKELKDAGNHVIGIIGARSADLLILEDEMKEICDELYITTDDGSKGVHGFAADVLKKLLEERKIDRVWIIGPAIMMKVTSGATVPYGVKTYVSLNPIMVDGTGMCGSCRVTVGGETKFACVDGPEFDAHQVDFNEMMQRQRIYTTQEKESLERFAEHRCRCGEGGHHHE</sequence>
<dbReference type="InterPro" id="IPR039261">
    <property type="entry name" value="FNR_nucleotide-bd"/>
</dbReference>
<accession>A0ABU3Z304</accession>
<dbReference type="SUPFAM" id="SSF52343">
    <property type="entry name" value="Ferredoxin reductase-like, C-terminal NADP-linked domain"/>
    <property type="match status" value="1"/>
</dbReference>
<dbReference type="PANTHER" id="PTHR43513:SF3">
    <property type="entry name" value="DIHYDROOROTATE DEHYDROGENASE B (NAD(+)), ELECTRON TRANSFER SUBUNIT-RELATED"/>
    <property type="match status" value="1"/>
</dbReference>
<dbReference type="InterPro" id="IPR017938">
    <property type="entry name" value="Riboflavin_synthase-like_b-brl"/>
</dbReference>
<protein>
    <submittedName>
        <fullName evidence="2">Sulfide/dihydroorotate dehydrogenase-like FAD/NAD-binding protein</fullName>
    </submittedName>
</protein>
<feature type="domain" description="Dihydroorotate dehydrogenase electron transfer subunit iron-sulphur cluster binding" evidence="1">
    <location>
        <begin position="212"/>
        <end position="249"/>
    </location>
</feature>
<dbReference type="PANTHER" id="PTHR43513">
    <property type="entry name" value="DIHYDROOROTATE DEHYDROGENASE B (NAD(+)), ELECTRON TRANSFER SUBUNIT"/>
    <property type="match status" value="1"/>
</dbReference>
<dbReference type="SUPFAM" id="SSF63380">
    <property type="entry name" value="Riboflavin synthase domain-like"/>
    <property type="match status" value="1"/>
</dbReference>
<keyword evidence="3" id="KW-1185">Reference proteome</keyword>
<dbReference type="CDD" id="cd06219">
    <property type="entry name" value="DHOD_e_trans_like1"/>
    <property type="match status" value="1"/>
</dbReference>
<name>A0ABU3Z304_9EURY</name>
<dbReference type="PIRSF" id="PIRSF006816">
    <property type="entry name" value="Cyc3_hyd_g"/>
    <property type="match status" value="1"/>
</dbReference>
<evidence type="ECO:0000313" key="2">
    <source>
        <dbReference type="EMBL" id="MDV4343187.1"/>
    </source>
</evidence>
<evidence type="ECO:0000313" key="3">
    <source>
        <dbReference type="Proteomes" id="UP001273768"/>
    </source>
</evidence>
<dbReference type="InterPro" id="IPR012165">
    <property type="entry name" value="Cyt_c3_hydrogenase_gsu"/>
</dbReference>
<dbReference type="InterPro" id="IPR050353">
    <property type="entry name" value="PyrK_electron_transfer"/>
</dbReference>
<comment type="caution">
    <text evidence="2">The sequence shown here is derived from an EMBL/GenBank/DDBJ whole genome shotgun (WGS) entry which is preliminary data.</text>
</comment>
<dbReference type="Gene3D" id="3.40.50.80">
    <property type="entry name" value="Nucleotide-binding domain of ferredoxin-NADP reductase (FNR) module"/>
    <property type="match status" value="1"/>
</dbReference>
<evidence type="ECO:0000259" key="1">
    <source>
        <dbReference type="Pfam" id="PF10418"/>
    </source>
</evidence>
<dbReference type="EMBL" id="JABFFQ010000005">
    <property type="protein sequence ID" value="MDV4343187.1"/>
    <property type="molecule type" value="Genomic_DNA"/>
</dbReference>
<organism evidence="2 3">
    <name type="scientific">Methanoculleus nereidis</name>
    <dbReference type="NCBI Taxonomy" id="2735141"/>
    <lineage>
        <taxon>Archaea</taxon>
        <taxon>Methanobacteriati</taxon>
        <taxon>Methanobacteriota</taxon>
        <taxon>Stenosarchaea group</taxon>
        <taxon>Methanomicrobia</taxon>
        <taxon>Methanomicrobiales</taxon>
        <taxon>Methanomicrobiaceae</taxon>
        <taxon>Methanoculleus</taxon>
    </lineage>
</organism>
<dbReference type="Pfam" id="PF10418">
    <property type="entry name" value="DHODB_Fe-S_bind"/>
    <property type="match status" value="1"/>
</dbReference>
<dbReference type="Proteomes" id="UP001273768">
    <property type="component" value="Unassembled WGS sequence"/>
</dbReference>
<proteinExistence type="predicted"/>
<reference evidence="2 3" key="1">
    <citation type="submission" date="2020-05" db="EMBL/GenBank/DDBJ databases">
        <title>Isolation and characterization of methanoarchaea from a cold seep at offshore SW Taiwan.</title>
        <authorList>
            <person name="Chen Y.-W."/>
            <person name="Chen S.-C."/>
            <person name="Lai M.-C."/>
        </authorList>
    </citation>
    <scope>NUCLEOTIDE SEQUENCE [LARGE SCALE GENOMIC DNA]</scope>
    <source>
        <strain evidence="2 3">YWC-01</strain>
    </source>
</reference>
<dbReference type="Gene3D" id="2.40.30.10">
    <property type="entry name" value="Translation factors"/>
    <property type="match status" value="1"/>
</dbReference>